<keyword evidence="4 6" id="KW-1133">Transmembrane helix</keyword>
<proteinExistence type="predicted"/>
<organism evidence="7 8">
    <name type="scientific">Curtobacterium herbarum</name>
    <dbReference type="NCBI Taxonomy" id="150122"/>
    <lineage>
        <taxon>Bacteria</taxon>
        <taxon>Bacillati</taxon>
        <taxon>Actinomycetota</taxon>
        <taxon>Actinomycetes</taxon>
        <taxon>Micrococcales</taxon>
        <taxon>Microbacteriaceae</taxon>
        <taxon>Curtobacterium</taxon>
    </lineage>
</organism>
<dbReference type="Proteomes" id="UP001501742">
    <property type="component" value="Unassembled WGS sequence"/>
</dbReference>
<feature type="transmembrane region" description="Helical" evidence="6">
    <location>
        <begin position="68"/>
        <end position="87"/>
    </location>
</feature>
<reference evidence="8" key="1">
    <citation type="journal article" date="2019" name="Int. J. Syst. Evol. Microbiol.">
        <title>The Global Catalogue of Microorganisms (GCM) 10K type strain sequencing project: providing services to taxonomists for standard genome sequencing and annotation.</title>
        <authorList>
            <consortium name="The Broad Institute Genomics Platform"/>
            <consortium name="The Broad Institute Genome Sequencing Center for Infectious Disease"/>
            <person name="Wu L."/>
            <person name="Ma J."/>
        </authorList>
    </citation>
    <scope>NUCLEOTIDE SEQUENCE [LARGE SCALE GENOMIC DNA]</scope>
    <source>
        <strain evidence="8">JCM 12140</strain>
    </source>
</reference>
<feature type="transmembrane region" description="Helical" evidence="6">
    <location>
        <begin position="157"/>
        <end position="175"/>
    </location>
</feature>
<evidence type="ECO:0000256" key="6">
    <source>
        <dbReference type="SAM" id="Phobius"/>
    </source>
</evidence>
<keyword evidence="3 6" id="KW-0812">Transmembrane</keyword>
<dbReference type="PANTHER" id="PTHR23513">
    <property type="entry name" value="INTEGRAL MEMBRANE EFFLUX PROTEIN-RELATED"/>
    <property type="match status" value="1"/>
</dbReference>
<dbReference type="EMBL" id="BAAAJX010000010">
    <property type="protein sequence ID" value="GAA1493857.1"/>
    <property type="molecule type" value="Genomic_DNA"/>
</dbReference>
<evidence type="ECO:0000256" key="3">
    <source>
        <dbReference type="ARBA" id="ARBA00022692"/>
    </source>
</evidence>
<evidence type="ECO:0000256" key="2">
    <source>
        <dbReference type="ARBA" id="ARBA00022475"/>
    </source>
</evidence>
<dbReference type="RefSeq" id="WP_204609953.1">
    <property type="nucleotide sequence ID" value="NZ_BAAAJX010000010.1"/>
</dbReference>
<dbReference type="Pfam" id="PF07690">
    <property type="entry name" value="MFS_1"/>
    <property type="match status" value="1"/>
</dbReference>
<dbReference type="PANTHER" id="PTHR23513:SF11">
    <property type="entry name" value="STAPHYLOFERRIN A TRANSPORTER"/>
    <property type="match status" value="1"/>
</dbReference>
<gene>
    <name evidence="7" type="ORF">GCM10009627_22030</name>
</gene>
<feature type="transmembrane region" description="Helical" evidence="6">
    <location>
        <begin position="259"/>
        <end position="276"/>
    </location>
</feature>
<keyword evidence="2" id="KW-1003">Cell membrane</keyword>
<feature type="transmembrane region" description="Helical" evidence="6">
    <location>
        <begin position="12"/>
        <end position="31"/>
    </location>
</feature>
<accession>A0ABP4K4Q2</accession>
<feature type="transmembrane region" description="Helical" evidence="6">
    <location>
        <begin position="364"/>
        <end position="386"/>
    </location>
</feature>
<feature type="transmembrane region" description="Helical" evidence="6">
    <location>
        <begin position="297"/>
        <end position="317"/>
    </location>
</feature>
<dbReference type="SUPFAM" id="SSF103473">
    <property type="entry name" value="MFS general substrate transporter"/>
    <property type="match status" value="1"/>
</dbReference>
<sequence length="422" mass="44439">MPLRIVFPLISLTYGVGNWLTYLALIVYVQTQAGSSASAGLFLVQTVPALLVSGQIARAVPTTRVRSAWVACQVVLAAMTVPAAFFVSHLWVVYAYAGTSMIVRAVANPLLLTLVSASVEPAERSAVLRSVSATSAVTLAVAPALGGSLLPVVGPTWLLLVNAALFLCVGGAVLLHPRLSAAPPDTEGRHREHSTELRPNGSWFRLPGFAALVRVEGADLRSWRHPFTRLWMLLLIGGAVLNIVETPLVFSVVHLDETAFGWMLAAYGVGGLLVLVHNLRTAGRARTGRTAERRGTTLSGSALAVGFALLVVIASGATPTPATAPIAILSFGFLGFGGSWLSGTARAWLNASFEGRGADTTKAMWTWASQVTLAINLVVYLTFFVVFTATPAGVWVLAPVLAAYGCLLVALARTRPPRVVAA</sequence>
<evidence type="ECO:0000313" key="8">
    <source>
        <dbReference type="Proteomes" id="UP001501742"/>
    </source>
</evidence>
<dbReference type="Gene3D" id="1.20.1250.20">
    <property type="entry name" value="MFS general substrate transporter like domains"/>
    <property type="match status" value="1"/>
</dbReference>
<dbReference type="InterPro" id="IPR011701">
    <property type="entry name" value="MFS"/>
</dbReference>
<evidence type="ECO:0000256" key="1">
    <source>
        <dbReference type="ARBA" id="ARBA00004651"/>
    </source>
</evidence>
<protein>
    <recommendedName>
        <fullName evidence="9">MFS transporter</fullName>
    </recommendedName>
</protein>
<name>A0ABP4K4Q2_9MICO</name>
<keyword evidence="5 6" id="KW-0472">Membrane</keyword>
<comment type="caution">
    <text evidence="7">The sequence shown here is derived from an EMBL/GenBank/DDBJ whole genome shotgun (WGS) entry which is preliminary data.</text>
</comment>
<evidence type="ECO:0000256" key="5">
    <source>
        <dbReference type="ARBA" id="ARBA00023136"/>
    </source>
</evidence>
<comment type="subcellular location">
    <subcellularLocation>
        <location evidence="1">Cell membrane</location>
        <topology evidence="1">Multi-pass membrane protein</topology>
    </subcellularLocation>
</comment>
<feature type="transmembrane region" description="Helical" evidence="6">
    <location>
        <begin position="323"/>
        <end position="343"/>
    </location>
</feature>
<keyword evidence="8" id="KW-1185">Reference proteome</keyword>
<dbReference type="InterPro" id="IPR036259">
    <property type="entry name" value="MFS_trans_sf"/>
</dbReference>
<feature type="transmembrane region" description="Helical" evidence="6">
    <location>
        <begin position="37"/>
        <end position="56"/>
    </location>
</feature>
<evidence type="ECO:0008006" key="9">
    <source>
        <dbReference type="Google" id="ProtNLM"/>
    </source>
</evidence>
<feature type="transmembrane region" description="Helical" evidence="6">
    <location>
        <begin position="230"/>
        <end position="253"/>
    </location>
</feature>
<evidence type="ECO:0000313" key="7">
    <source>
        <dbReference type="EMBL" id="GAA1493857.1"/>
    </source>
</evidence>
<evidence type="ECO:0000256" key="4">
    <source>
        <dbReference type="ARBA" id="ARBA00022989"/>
    </source>
</evidence>
<feature type="transmembrane region" description="Helical" evidence="6">
    <location>
        <begin position="392"/>
        <end position="412"/>
    </location>
</feature>